<keyword evidence="1" id="KW-0732">Signal</keyword>
<sequence>MIRFAYLFLMLLGASVNAQSNRFYYELKFKPDTIAAYEVKEFFITDINPKSVKYYSLIDQKNDSIMKNPSSDSEYERTKLYHYISRERNSFNNTNYFIVGNITAQMKTNDEMKWTILPQTKMLDKLKVQAAATNFGGRQWTAWFTDTIPIPEGPYKFRGLPGMILEIYDSNNYFHFTLVKNKRLDKEYDTSGIVETHFGEKPLLIDKQKYIKLKQTGYNNPFEDMINNKITSYTDENGNEEAYDYRQMTLEKQRELKALNNHIEKEFIMQYK</sequence>
<dbReference type="EMBL" id="QNUF01000002">
    <property type="protein sequence ID" value="REC78392.1"/>
    <property type="molecule type" value="Genomic_DNA"/>
</dbReference>
<dbReference type="InterPro" id="IPR005901">
    <property type="entry name" value="GLPGLI"/>
</dbReference>
<evidence type="ECO:0000313" key="2">
    <source>
        <dbReference type="EMBL" id="REC78392.1"/>
    </source>
</evidence>
<dbReference type="Pfam" id="PF09697">
    <property type="entry name" value="Porph_ging"/>
    <property type="match status" value="1"/>
</dbReference>
<dbReference type="NCBIfam" id="TIGR01200">
    <property type="entry name" value="GLPGLI"/>
    <property type="match status" value="1"/>
</dbReference>
<reference evidence="2 3" key="1">
    <citation type="journal article" date="2010" name="Syst. Appl. Microbiol.">
        <title>Four new species of Chryseobacterium from the rhizosphere of coastal sand dune plants, Chryseobacterium elymi sp. nov., Chryseobacterium hagamense sp. nov., Chryseobacterium lathyri sp. nov. and Chryseobacterium rhizosphaerae sp. nov.</title>
        <authorList>
            <person name="Cho S.H."/>
            <person name="Lee K.S."/>
            <person name="Shin D.S."/>
            <person name="Han J.H."/>
            <person name="Park K.S."/>
            <person name="Lee C.H."/>
            <person name="Park K.H."/>
            <person name="Kim S.B."/>
        </authorList>
    </citation>
    <scope>NUCLEOTIDE SEQUENCE [LARGE SCALE GENOMIC DNA]</scope>
    <source>
        <strain evidence="2 3">KCTC 22548</strain>
    </source>
</reference>
<dbReference type="RefSeq" id="WP_115916796.1">
    <property type="nucleotide sequence ID" value="NZ_BJYH01000006.1"/>
</dbReference>
<keyword evidence="3" id="KW-1185">Reference proteome</keyword>
<organism evidence="2 3">
    <name type="scientific">Chryseobacterium rhizosphaerae</name>
    <dbReference type="NCBI Taxonomy" id="395937"/>
    <lineage>
        <taxon>Bacteria</taxon>
        <taxon>Pseudomonadati</taxon>
        <taxon>Bacteroidota</taxon>
        <taxon>Flavobacteriia</taxon>
        <taxon>Flavobacteriales</taxon>
        <taxon>Weeksellaceae</taxon>
        <taxon>Chryseobacterium group</taxon>
        <taxon>Chryseobacterium</taxon>
    </lineage>
</organism>
<comment type="caution">
    <text evidence="2">The sequence shown here is derived from an EMBL/GenBank/DDBJ whole genome shotgun (WGS) entry which is preliminary data.</text>
</comment>
<dbReference type="Proteomes" id="UP000256491">
    <property type="component" value="Unassembled WGS sequence"/>
</dbReference>
<evidence type="ECO:0000256" key="1">
    <source>
        <dbReference type="SAM" id="SignalP"/>
    </source>
</evidence>
<gene>
    <name evidence="2" type="ORF">DRF57_02870</name>
</gene>
<feature type="chain" id="PRO_5045698947" description="GLPGLI family protein" evidence="1">
    <location>
        <begin position="19"/>
        <end position="272"/>
    </location>
</feature>
<name>A0ABX9IQK0_9FLAO</name>
<accession>A0ABX9IQK0</accession>
<evidence type="ECO:0000313" key="3">
    <source>
        <dbReference type="Proteomes" id="UP000256491"/>
    </source>
</evidence>
<feature type="signal peptide" evidence="1">
    <location>
        <begin position="1"/>
        <end position="18"/>
    </location>
</feature>
<proteinExistence type="predicted"/>
<protein>
    <recommendedName>
        <fullName evidence="4">GLPGLI family protein</fullName>
    </recommendedName>
</protein>
<evidence type="ECO:0008006" key="4">
    <source>
        <dbReference type="Google" id="ProtNLM"/>
    </source>
</evidence>